<proteinExistence type="predicted"/>
<keyword evidence="2" id="KW-1185">Reference proteome</keyword>
<name>A0A7J9HYI9_9ROSI</name>
<protein>
    <submittedName>
        <fullName evidence="1">Uncharacterized protein</fullName>
    </submittedName>
</protein>
<dbReference type="AlphaFoldDB" id="A0A7J9HYI9"/>
<evidence type="ECO:0000313" key="2">
    <source>
        <dbReference type="Proteomes" id="UP000593560"/>
    </source>
</evidence>
<comment type="caution">
    <text evidence="1">The sequence shown here is derived from an EMBL/GenBank/DDBJ whole genome shotgun (WGS) entry which is preliminary data.</text>
</comment>
<dbReference type="EMBL" id="JABFAD010000012">
    <property type="protein sequence ID" value="MBA0814927.1"/>
    <property type="molecule type" value="Genomic_DNA"/>
</dbReference>
<organism evidence="1 2">
    <name type="scientific">Gossypium harknessii</name>
    <dbReference type="NCBI Taxonomy" id="34285"/>
    <lineage>
        <taxon>Eukaryota</taxon>
        <taxon>Viridiplantae</taxon>
        <taxon>Streptophyta</taxon>
        <taxon>Embryophyta</taxon>
        <taxon>Tracheophyta</taxon>
        <taxon>Spermatophyta</taxon>
        <taxon>Magnoliopsida</taxon>
        <taxon>eudicotyledons</taxon>
        <taxon>Gunneridae</taxon>
        <taxon>Pentapetalae</taxon>
        <taxon>rosids</taxon>
        <taxon>malvids</taxon>
        <taxon>Malvales</taxon>
        <taxon>Malvaceae</taxon>
        <taxon>Malvoideae</taxon>
        <taxon>Gossypium</taxon>
    </lineage>
</organism>
<accession>A0A7J9HYI9</accession>
<sequence>MLMLATQVQRKKQYQVLFLFEMRTIKLWVLVLEFIICLAR</sequence>
<gene>
    <name evidence="1" type="ORF">Gohar_020722</name>
</gene>
<reference evidence="1 2" key="1">
    <citation type="journal article" date="2019" name="Genome Biol. Evol.">
        <title>Insights into the evolution of the New World diploid cottons (Gossypium, subgenus Houzingenia) based on genome sequencing.</title>
        <authorList>
            <person name="Grover C.E."/>
            <person name="Arick M.A. 2nd"/>
            <person name="Thrash A."/>
            <person name="Conover J.L."/>
            <person name="Sanders W.S."/>
            <person name="Peterson D.G."/>
            <person name="Frelichowski J.E."/>
            <person name="Scheffler J.A."/>
            <person name="Scheffler B.E."/>
            <person name="Wendel J.F."/>
        </authorList>
    </citation>
    <scope>NUCLEOTIDE SEQUENCE [LARGE SCALE GENOMIC DNA]</scope>
    <source>
        <strain evidence="1">0</strain>
        <tissue evidence="1">Leaf</tissue>
    </source>
</reference>
<dbReference type="Proteomes" id="UP000593560">
    <property type="component" value="Unassembled WGS sequence"/>
</dbReference>
<evidence type="ECO:0000313" key="1">
    <source>
        <dbReference type="EMBL" id="MBA0814927.1"/>
    </source>
</evidence>